<evidence type="ECO:0000313" key="3">
    <source>
        <dbReference type="Proteomes" id="UP000268162"/>
    </source>
</evidence>
<dbReference type="AlphaFoldDB" id="A0A4P9ZRJ6"/>
<gene>
    <name evidence="2" type="ORF">BJ085DRAFT_36887</name>
</gene>
<dbReference type="Proteomes" id="UP000268162">
    <property type="component" value="Unassembled WGS sequence"/>
</dbReference>
<feature type="chain" id="PRO_5020278187" evidence="1">
    <location>
        <begin position="19"/>
        <end position="467"/>
    </location>
</feature>
<organism evidence="2 3">
    <name type="scientific">Dimargaris cristalligena</name>
    <dbReference type="NCBI Taxonomy" id="215637"/>
    <lineage>
        <taxon>Eukaryota</taxon>
        <taxon>Fungi</taxon>
        <taxon>Fungi incertae sedis</taxon>
        <taxon>Zoopagomycota</taxon>
        <taxon>Kickxellomycotina</taxon>
        <taxon>Dimargaritomycetes</taxon>
        <taxon>Dimargaritales</taxon>
        <taxon>Dimargaritaceae</taxon>
        <taxon>Dimargaris</taxon>
    </lineage>
</organism>
<sequence length="467" mass="51524">MAFHSLVTAGFLGLYACTFPQNGQVEAALPHTHYGVAPEALASVANNWEVPARHYRRGLTYKHYFDDSDDETSFPSSSAALAPPIPAAVVVSHEWVSGGPFPTTVYPDYDEDFYHLFRMQTQAILTKNIIRQLEMARGINLIREVANNIAVSQEGEERLMEQQLKEYDAKNSVKFLVYQQLGPEDRRRIFPALDLIARDSWNGILTGWLNDLIVHSDGLRTYTKAAVERAYPGYLLPPLVGSPAPGLSDDIQPLVEPNYLVGPQFSRTWLTSVIAAFIEEDKSHALYDFLSHLNQLFAMSADRMIAATERGSPSVVRDGGLITHLTWVAWVFIAERYYEPASASASSAASSTQSNGGLPVAHQGPMANLYRDMVGHEGFILSELAICVADKEMTNAGAYISHLLDQQPNPPAGRGRVRRHAVPSCPELFQISAEVVLKRPMGSLAIMVDSRFAESLAEGQLVYTTDV</sequence>
<dbReference type="EMBL" id="ML002711">
    <property type="protein sequence ID" value="RKP36144.1"/>
    <property type="molecule type" value="Genomic_DNA"/>
</dbReference>
<protein>
    <submittedName>
        <fullName evidence="2">Uncharacterized protein</fullName>
    </submittedName>
</protein>
<evidence type="ECO:0000256" key="1">
    <source>
        <dbReference type="SAM" id="SignalP"/>
    </source>
</evidence>
<name>A0A4P9ZRJ6_9FUNG</name>
<feature type="signal peptide" evidence="1">
    <location>
        <begin position="1"/>
        <end position="18"/>
    </location>
</feature>
<evidence type="ECO:0000313" key="2">
    <source>
        <dbReference type="EMBL" id="RKP36144.1"/>
    </source>
</evidence>
<accession>A0A4P9ZRJ6</accession>
<keyword evidence="3" id="KW-1185">Reference proteome</keyword>
<keyword evidence="1" id="KW-0732">Signal</keyword>
<proteinExistence type="predicted"/>
<reference evidence="3" key="1">
    <citation type="journal article" date="2018" name="Nat. Microbiol.">
        <title>Leveraging single-cell genomics to expand the fungal tree of life.</title>
        <authorList>
            <person name="Ahrendt S.R."/>
            <person name="Quandt C.A."/>
            <person name="Ciobanu D."/>
            <person name="Clum A."/>
            <person name="Salamov A."/>
            <person name="Andreopoulos B."/>
            <person name="Cheng J.F."/>
            <person name="Woyke T."/>
            <person name="Pelin A."/>
            <person name="Henrissat B."/>
            <person name="Reynolds N.K."/>
            <person name="Benny G.L."/>
            <person name="Smith M.E."/>
            <person name="James T.Y."/>
            <person name="Grigoriev I.V."/>
        </authorList>
    </citation>
    <scope>NUCLEOTIDE SEQUENCE [LARGE SCALE GENOMIC DNA]</scope>
    <source>
        <strain evidence="3">RSA 468</strain>
    </source>
</reference>